<dbReference type="InterPro" id="IPR016195">
    <property type="entry name" value="Pol/histidinol_Pase-like"/>
</dbReference>
<name>A0A8J3YZC5_9ACTN</name>
<dbReference type="EMBL" id="BOPG01000001">
    <property type="protein sequence ID" value="GIJ52491.1"/>
    <property type="molecule type" value="Genomic_DNA"/>
</dbReference>
<accession>A0A8J3YZC5</accession>
<sequence>MIDLSRDAHVHTAYAAGHDSVSIVVAAAEAAGITELTFADRVGSDTGWLPSYIATIQRAQKRTDVILRRGVEVEAIGVDGWLAFPSDLGQLEIISLAVSRLPTPAGLLGPDLVRAQLDSGVLAADEVAARLVGVLCLAMERVGRYAPTTLARPLEFLAEAGIAESTVDDAILATLADACRGTGTAVELSERHRLPTRRVAGAMAAAGVKLVAASDAYTARDVGRWQYLEELAADLSEAPLSV</sequence>
<keyword evidence="2" id="KW-1185">Reference proteome</keyword>
<dbReference type="RefSeq" id="WP_203985451.1">
    <property type="nucleotide sequence ID" value="NZ_BOPG01000001.1"/>
</dbReference>
<evidence type="ECO:0000313" key="2">
    <source>
        <dbReference type="Proteomes" id="UP000612585"/>
    </source>
</evidence>
<evidence type="ECO:0008006" key="3">
    <source>
        <dbReference type="Google" id="ProtNLM"/>
    </source>
</evidence>
<gene>
    <name evidence="1" type="ORF">Vau01_000070</name>
</gene>
<dbReference type="Proteomes" id="UP000612585">
    <property type="component" value="Unassembled WGS sequence"/>
</dbReference>
<comment type="caution">
    <text evidence="1">The sequence shown here is derived from an EMBL/GenBank/DDBJ whole genome shotgun (WGS) entry which is preliminary data.</text>
</comment>
<protein>
    <recommendedName>
        <fullName evidence="3">Hydrolase</fullName>
    </recommendedName>
</protein>
<proteinExistence type="predicted"/>
<evidence type="ECO:0000313" key="1">
    <source>
        <dbReference type="EMBL" id="GIJ52491.1"/>
    </source>
</evidence>
<reference evidence="1" key="1">
    <citation type="submission" date="2021-01" db="EMBL/GenBank/DDBJ databases">
        <title>Whole genome shotgun sequence of Virgisporangium aurantiacum NBRC 16421.</title>
        <authorList>
            <person name="Komaki H."/>
            <person name="Tamura T."/>
        </authorList>
    </citation>
    <scope>NUCLEOTIDE SEQUENCE</scope>
    <source>
        <strain evidence="1">NBRC 16421</strain>
    </source>
</reference>
<dbReference type="Gene3D" id="3.20.20.140">
    <property type="entry name" value="Metal-dependent hydrolases"/>
    <property type="match status" value="1"/>
</dbReference>
<dbReference type="AlphaFoldDB" id="A0A8J3YZC5"/>
<organism evidence="1 2">
    <name type="scientific">Virgisporangium aurantiacum</name>
    <dbReference type="NCBI Taxonomy" id="175570"/>
    <lineage>
        <taxon>Bacteria</taxon>
        <taxon>Bacillati</taxon>
        <taxon>Actinomycetota</taxon>
        <taxon>Actinomycetes</taxon>
        <taxon>Micromonosporales</taxon>
        <taxon>Micromonosporaceae</taxon>
        <taxon>Virgisporangium</taxon>
    </lineage>
</organism>
<dbReference type="SUPFAM" id="SSF89550">
    <property type="entry name" value="PHP domain-like"/>
    <property type="match status" value="1"/>
</dbReference>